<gene>
    <name evidence="1" type="ORF">Vadar_025779</name>
</gene>
<keyword evidence="2" id="KW-1185">Reference proteome</keyword>
<sequence>MESLGHKPLPTSMFPSSQTTTEGKRKIDWDNDSDKDYYPPEIEEGLFSSGDDDELHGTEAKKRIVPSKNKQRTMKKKQSRWPVGAMASSLQPVPTTSQLPPSPITDQMQPHAAPDQSQARPTMANKLPRWPAGAMTATSQPSAAISKLSQSPITDQTQPRPAINQPRGPPTVTKKVPRCPVGAMAATSQPSPNSSQLQPPLITNQSQPTTNEPQPVQTTNLLEPPPTVSRKRSRHPAGSMVTGRGRGPSRPHKDWGTGKKLKVVLDKHSNQPIGDTAAILESQLGILARNGNLAPLTYIDWRAPELNLYKERIWQEVKRLDNCPDRVDSDQWRILVAFWGGECAKLAKEKEVETNEVDRIEVFEKTHTNKDGNPVDKDSATAMARLKEGLSQVPESLRSPTFKEQVFTEVLGQDKNGRVCTYGNGPCPSQMFGTRFTRSQELRDREQLREEVRKEVVDEVRKQVVDVVRKEVLAEFGDRFSRLERKCARFEAHAKDIGYPLPPSPEEDSCNRQSRFATSKRSNVVARFFFHKHNYNYLIGDTVAAYQYANIREPCPPLTALFTEYDKGAMEISEEPVIVNSSRLKSVVWNDFDRVKKGETNLQLLFELVTFTRVEADCIEIYQKEKQKVYEVLDKLSGKISLNADMLSANEDSSYFSLTTHFIDDDWQLKKKTLSVIKVNSSHTGDVLSEVIMTNLMDWDIDRKLFSMTCDSSSTNEYIVVRIRDRLSQNRFLLCNGQLFDVRCVANIIKLMVQDVLEALSEVLYNGHAICSPLDSHGHGLACQVGGGSGGIESRDRLTGFGRFLHKTSQSQNTKSDLDKYLEEPLFPRNMDFSILNWWKVHTPRYPILSMMARNILGIPKSKVSIETAFSTGDRMLDQRRSSLRPDTVQALMCAQDWIRNDSEG</sequence>
<accession>A0ACB7Z6R7</accession>
<evidence type="ECO:0000313" key="2">
    <source>
        <dbReference type="Proteomes" id="UP000828048"/>
    </source>
</evidence>
<organism evidence="1 2">
    <name type="scientific">Vaccinium darrowii</name>
    <dbReference type="NCBI Taxonomy" id="229202"/>
    <lineage>
        <taxon>Eukaryota</taxon>
        <taxon>Viridiplantae</taxon>
        <taxon>Streptophyta</taxon>
        <taxon>Embryophyta</taxon>
        <taxon>Tracheophyta</taxon>
        <taxon>Spermatophyta</taxon>
        <taxon>Magnoliopsida</taxon>
        <taxon>eudicotyledons</taxon>
        <taxon>Gunneridae</taxon>
        <taxon>Pentapetalae</taxon>
        <taxon>asterids</taxon>
        <taxon>Ericales</taxon>
        <taxon>Ericaceae</taxon>
        <taxon>Vaccinioideae</taxon>
        <taxon>Vaccinieae</taxon>
        <taxon>Vaccinium</taxon>
    </lineage>
</organism>
<comment type="caution">
    <text evidence="1">The sequence shown here is derived from an EMBL/GenBank/DDBJ whole genome shotgun (WGS) entry which is preliminary data.</text>
</comment>
<dbReference type="Proteomes" id="UP000828048">
    <property type="component" value="Chromosome 4"/>
</dbReference>
<evidence type="ECO:0000313" key="1">
    <source>
        <dbReference type="EMBL" id="KAH7861409.1"/>
    </source>
</evidence>
<name>A0ACB7Z6R7_9ERIC</name>
<proteinExistence type="predicted"/>
<dbReference type="EMBL" id="CM037154">
    <property type="protein sequence ID" value="KAH7861409.1"/>
    <property type="molecule type" value="Genomic_DNA"/>
</dbReference>
<reference evidence="1 2" key="1">
    <citation type="journal article" date="2021" name="Hortic Res">
        <title>High-quality reference genome and annotation aids understanding of berry development for evergreen blueberry (Vaccinium darrowii).</title>
        <authorList>
            <person name="Yu J."/>
            <person name="Hulse-Kemp A.M."/>
            <person name="Babiker E."/>
            <person name="Staton M."/>
        </authorList>
    </citation>
    <scope>NUCLEOTIDE SEQUENCE [LARGE SCALE GENOMIC DNA]</scope>
    <source>
        <strain evidence="2">cv. NJ 8807/NJ 8810</strain>
        <tissue evidence="1">Young leaf</tissue>
    </source>
</reference>
<protein>
    <submittedName>
        <fullName evidence="1">Uncharacterized protein</fullName>
    </submittedName>
</protein>